<evidence type="ECO:0000313" key="1">
    <source>
        <dbReference type="EMBL" id="CEH12096.1"/>
    </source>
</evidence>
<protein>
    <submittedName>
        <fullName evidence="1">Uncharacterized protein</fullName>
    </submittedName>
</protein>
<proteinExistence type="predicted"/>
<name>A0A0P1B8T2_9BASI</name>
<dbReference type="Proteomes" id="UP000054845">
    <property type="component" value="Unassembled WGS sequence"/>
</dbReference>
<reference evidence="1 2" key="1">
    <citation type="submission" date="2014-09" db="EMBL/GenBank/DDBJ databases">
        <authorList>
            <person name="Magalhaes I.L.F."/>
            <person name="Oliveira U."/>
            <person name="Santos F.R."/>
            <person name="Vidigal T.H.D.A."/>
            <person name="Brescovit A.D."/>
            <person name="Santos A.J."/>
        </authorList>
    </citation>
    <scope>NUCLEOTIDE SEQUENCE [LARGE SCALE GENOMIC DNA]</scope>
</reference>
<sequence length="90" mass="9656">MRSVIWVAAGTHSRASIGYEFSSQTTNGRSGYGAFAKSGVQSALLKQRDSCTHVHLFQTGNPSSADIISQRLRLAHVAFQRRATSSTGSV</sequence>
<evidence type="ECO:0000313" key="2">
    <source>
        <dbReference type="Proteomes" id="UP000054845"/>
    </source>
</evidence>
<dbReference type="EMBL" id="CCYA01000118">
    <property type="protein sequence ID" value="CEH12096.1"/>
    <property type="molecule type" value="Genomic_DNA"/>
</dbReference>
<keyword evidence="2" id="KW-1185">Reference proteome</keyword>
<accession>A0A0P1B8T2</accession>
<organism evidence="1 2">
    <name type="scientific">Ceraceosorus bombacis</name>
    <dbReference type="NCBI Taxonomy" id="401625"/>
    <lineage>
        <taxon>Eukaryota</taxon>
        <taxon>Fungi</taxon>
        <taxon>Dikarya</taxon>
        <taxon>Basidiomycota</taxon>
        <taxon>Ustilaginomycotina</taxon>
        <taxon>Exobasidiomycetes</taxon>
        <taxon>Ceraceosorales</taxon>
        <taxon>Ceraceosoraceae</taxon>
        <taxon>Ceraceosorus</taxon>
    </lineage>
</organism>
<dbReference type="AlphaFoldDB" id="A0A0P1B8T2"/>